<protein>
    <submittedName>
        <fullName evidence="2">Uncharacterized protein</fullName>
    </submittedName>
</protein>
<sequence length="365" mass="41789">MLVYQEVKDLYVFNIGLFLFSSADEVEFVRSRKADPEMISSRLNRSRSHITLTVVHCCFIPRSPMIITHDLSIHPEPDPHRAGVTVKSRQGQLTERDNFVKEKRKEWNLEVLIPCFKDEQIDRETLLLLDEKTLIAVTPKIGLRLKFKKHLGELLVQHVETEEEKPKPSTHMPKTLTPDCRPLTCHNQTFEEEDNAAEDTTDDDMEWDELEQNTITDRVAVQDTFRRIPLRPLVKLIHESPGTTEKIMKWTRKLSDSNSLDDITVLKSSVHPTDPSVPLLLYNDDCEMVNPLGSKTSIHKLGFIYFTLKCLPPECLSSLNSHFLLAVYKSDDAKTYGIDSVLKSVVDDINDLEKNGLEVDTSKAH</sequence>
<gene>
    <name evidence="2" type="ORF">E1301_Tti020639</name>
</gene>
<comment type="caution">
    <text evidence="2">The sequence shown here is derived from an EMBL/GenBank/DDBJ whole genome shotgun (WGS) entry which is preliminary data.</text>
</comment>
<evidence type="ECO:0000313" key="3">
    <source>
        <dbReference type="Proteomes" id="UP000324632"/>
    </source>
</evidence>
<dbReference type="EMBL" id="SOYY01000005">
    <property type="protein sequence ID" value="KAA0721273.1"/>
    <property type="molecule type" value="Genomic_DNA"/>
</dbReference>
<organism evidence="2 3">
    <name type="scientific">Triplophysa tibetana</name>
    <dbReference type="NCBI Taxonomy" id="1572043"/>
    <lineage>
        <taxon>Eukaryota</taxon>
        <taxon>Metazoa</taxon>
        <taxon>Chordata</taxon>
        <taxon>Craniata</taxon>
        <taxon>Vertebrata</taxon>
        <taxon>Euteleostomi</taxon>
        <taxon>Actinopterygii</taxon>
        <taxon>Neopterygii</taxon>
        <taxon>Teleostei</taxon>
        <taxon>Ostariophysi</taxon>
        <taxon>Cypriniformes</taxon>
        <taxon>Nemacheilidae</taxon>
        <taxon>Triplophysa</taxon>
    </lineage>
</organism>
<reference evidence="2 3" key="1">
    <citation type="journal article" date="2019" name="Mol. Ecol. Resour.">
        <title>Chromosome-level genome assembly of Triplophysa tibetana, a fish adapted to the harsh high-altitude environment of the Tibetan Plateau.</title>
        <authorList>
            <person name="Yang X."/>
            <person name="Liu H."/>
            <person name="Ma Z."/>
            <person name="Zou Y."/>
            <person name="Zou M."/>
            <person name="Mao Y."/>
            <person name="Li X."/>
            <person name="Wang H."/>
            <person name="Chen T."/>
            <person name="Wang W."/>
            <person name="Yang R."/>
        </authorList>
    </citation>
    <scope>NUCLEOTIDE SEQUENCE [LARGE SCALE GENOMIC DNA]</scope>
    <source>
        <strain evidence="2">TTIB1903HZAU</strain>
        <tissue evidence="2">Muscle</tissue>
    </source>
</reference>
<accession>A0A5A9PHB7</accession>
<dbReference type="AlphaFoldDB" id="A0A5A9PHB7"/>
<evidence type="ECO:0000256" key="1">
    <source>
        <dbReference type="SAM" id="MobiDB-lite"/>
    </source>
</evidence>
<dbReference type="Proteomes" id="UP000324632">
    <property type="component" value="Chromosome 5"/>
</dbReference>
<proteinExistence type="predicted"/>
<name>A0A5A9PHB7_9TELE</name>
<dbReference type="InterPro" id="IPR013761">
    <property type="entry name" value="SAM/pointed_sf"/>
</dbReference>
<dbReference type="Gene3D" id="1.10.150.50">
    <property type="entry name" value="Transcription Factor, Ets-1"/>
    <property type="match status" value="1"/>
</dbReference>
<keyword evidence="3" id="KW-1185">Reference proteome</keyword>
<feature type="region of interest" description="Disordered" evidence="1">
    <location>
        <begin position="160"/>
        <end position="180"/>
    </location>
</feature>
<evidence type="ECO:0000313" key="2">
    <source>
        <dbReference type="EMBL" id="KAA0721273.1"/>
    </source>
</evidence>